<protein>
    <submittedName>
        <fullName evidence="1">Uncharacterized protein</fullName>
    </submittedName>
</protein>
<reference evidence="1" key="1">
    <citation type="submission" date="2014-09" db="EMBL/GenBank/DDBJ databases">
        <authorList>
            <person name="Magalhaes I.L.F."/>
            <person name="Oliveira U."/>
            <person name="Santos F.R."/>
            <person name="Vidigal T.H.D.A."/>
            <person name="Brescovit A.D."/>
            <person name="Santos A.J."/>
        </authorList>
    </citation>
    <scope>NUCLEOTIDE SEQUENCE</scope>
    <source>
        <tissue evidence="1">Shoot tissue taken approximately 20 cm above the soil surface</tissue>
    </source>
</reference>
<dbReference type="AlphaFoldDB" id="A0A0A9HJV3"/>
<proteinExistence type="predicted"/>
<dbReference type="EMBL" id="GBRH01164733">
    <property type="protein sequence ID" value="JAE33163.1"/>
    <property type="molecule type" value="Transcribed_RNA"/>
</dbReference>
<accession>A0A0A9HJV3</accession>
<sequence length="43" mass="4871">MAGKKLVIMNGQMDQGTNRSQNADMFLSETRMLNLASWPQSRL</sequence>
<reference evidence="1" key="2">
    <citation type="journal article" date="2015" name="Data Brief">
        <title>Shoot transcriptome of the giant reed, Arundo donax.</title>
        <authorList>
            <person name="Barrero R.A."/>
            <person name="Guerrero F.D."/>
            <person name="Moolhuijzen P."/>
            <person name="Goolsby J.A."/>
            <person name="Tidwell J."/>
            <person name="Bellgard S.E."/>
            <person name="Bellgard M.I."/>
        </authorList>
    </citation>
    <scope>NUCLEOTIDE SEQUENCE</scope>
    <source>
        <tissue evidence="1">Shoot tissue taken approximately 20 cm above the soil surface</tissue>
    </source>
</reference>
<organism evidence="1">
    <name type="scientific">Arundo donax</name>
    <name type="common">Giant reed</name>
    <name type="synonym">Donax arundinaceus</name>
    <dbReference type="NCBI Taxonomy" id="35708"/>
    <lineage>
        <taxon>Eukaryota</taxon>
        <taxon>Viridiplantae</taxon>
        <taxon>Streptophyta</taxon>
        <taxon>Embryophyta</taxon>
        <taxon>Tracheophyta</taxon>
        <taxon>Spermatophyta</taxon>
        <taxon>Magnoliopsida</taxon>
        <taxon>Liliopsida</taxon>
        <taxon>Poales</taxon>
        <taxon>Poaceae</taxon>
        <taxon>PACMAD clade</taxon>
        <taxon>Arundinoideae</taxon>
        <taxon>Arundineae</taxon>
        <taxon>Arundo</taxon>
    </lineage>
</organism>
<name>A0A0A9HJV3_ARUDO</name>
<evidence type="ECO:0000313" key="1">
    <source>
        <dbReference type="EMBL" id="JAE33163.1"/>
    </source>
</evidence>